<evidence type="ECO:0000313" key="4">
    <source>
        <dbReference type="Proteomes" id="UP000663836"/>
    </source>
</evidence>
<proteinExistence type="predicted"/>
<accession>A0A820B5I9</accession>
<dbReference type="Proteomes" id="UP000663836">
    <property type="component" value="Unassembled WGS sequence"/>
</dbReference>
<dbReference type="AlphaFoldDB" id="A0A820B5I9"/>
<dbReference type="Proteomes" id="UP000663854">
    <property type="component" value="Unassembled WGS sequence"/>
</dbReference>
<protein>
    <submittedName>
        <fullName evidence="3">Uncharacterized protein</fullName>
    </submittedName>
</protein>
<evidence type="ECO:0000313" key="1">
    <source>
        <dbReference type="EMBL" id="CAF1046771.1"/>
    </source>
</evidence>
<organism evidence="3 4">
    <name type="scientific">Rotaria sordida</name>
    <dbReference type="NCBI Taxonomy" id="392033"/>
    <lineage>
        <taxon>Eukaryota</taxon>
        <taxon>Metazoa</taxon>
        <taxon>Spiralia</taxon>
        <taxon>Gnathifera</taxon>
        <taxon>Rotifera</taxon>
        <taxon>Eurotatoria</taxon>
        <taxon>Bdelloidea</taxon>
        <taxon>Philodinida</taxon>
        <taxon>Philodinidae</taxon>
        <taxon>Rotaria</taxon>
    </lineage>
</organism>
<dbReference type="EMBL" id="CAJNOH010000459">
    <property type="protein sequence ID" value="CAF1046771.1"/>
    <property type="molecule type" value="Genomic_DNA"/>
</dbReference>
<sequence length="86" mass="10372">MNIKQQQQIYKRYFDHNRPDIYYSTGDQVIKRISINRSKLAMLYSNAMTVIKEMHPNYLIQDPTEKKIYQVHVSQLRSISSDRFDM</sequence>
<dbReference type="Proteomes" id="UP000663864">
    <property type="component" value="Unassembled WGS sequence"/>
</dbReference>
<reference evidence="3" key="1">
    <citation type="submission" date="2021-02" db="EMBL/GenBank/DDBJ databases">
        <authorList>
            <person name="Nowell W R."/>
        </authorList>
    </citation>
    <scope>NUCLEOTIDE SEQUENCE</scope>
</reference>
<name>A0A820B5I9_9BILA</name>
<dbReference type="EMBL" id="CAJOBD010014002">
    <property type="protein sequence ID" value="CAF4195883.1"/>
    <property type="molecule type" value="Genomic_DNA"/>
</dbReference>
<evidence type="ECO:0000313" key="2">
    <source>
        <dbReference type="EMBL" id="CAF1070408.1"/>
    </source>
</evidence>
<evidence type="ECO:0000313" key="3">
    <source>
        <dbReference type="EMBL" id="CAF4195883.1"/>
    </source>
</evidence>
<comment type="caution">
    <text evidence="3">The sequence shown here is derived from an EMBL/GenBank/DDBJ whole genome shotgun (WGS) entry which is preliminary data.</text>
</comment>
<dbReference type="EMBL" id="CAJNOT010000744">
    <property type="protein sequence ID" value="CAF1070408.1"/>
    <property type="molecule type" value="Genomic_DNA"/>
</dbReference>
<gene>
    <name evidence="3" type="ORF">JBS370_LOCUS36269</name>
    <name evidence="1" type="ORF">PYM288_LOCUS16936</name>
    <name evidence="2" type="ORF">ZHD862_LOCUS16041</name>
</gene>